<name>A0AAE0TT17_9PEZI</name>
<proteinExistence type="predicted"/>
<evidence type="ECO:0000313" key="2">
    <source>
        <dbReference type="EMBL" id="KAK3672631.1"/>
    </source>
</evidence>
<protein>
    <submittedName>
        <fullName evidence="2">Uncharacterized protein</fullName>
    </submittedName>
</protein>
<evidence type="ECO:0000313" key="3">
    <source>
        <dbReference type="Proteomes" id="UP001274830"/>
    </source>
</evidence>
<gene>
    <name evidence="2" type="ORF">LTR78_007443</name>
</gene>
<keyword evidence="3" id="KW-1185">Reference proteome</keyword>
<dbReference type="AlphaFoldDB" id="A0AAE0TT17"/>
<organism evidence="2 3">
    <name type="scientific">Recurvomyces mirabilis</name>
    <dbReference type="NCBI Taxonomy" id="574656"/>
    <lineage>
        <taxon>Eukaryota</taxon>
        <taxon>Fungi</taxon>
        <taxon>Dikarya</taxon>
        <taxon>Ascomycota</taxon>
        <taxon>Pezizomycotina</taxon>
        <taxon>Dothideomycetes</taxon>
        <taxon>Dothideomycetidae</taxon>
        <taxon>Mycosphaerellales</taxon>
        <taxon>Teratosphaeriaceae</taxon>
        <taxon>Recurvomyces</taxon>
    </lineage>
</organism>
<dbReference type="EMBL" id="JAUTXT010000031">
    <property type="protein sequence ID" value="KAK3672631.1"/>
    <property type="molecule type" value="Genomic_DNA"/>
</dbReference>
<comment type="caution">
    <text evidence="2">The sequence shown here is derived from an EMBL/GenBank/DDBJ whole genome shotgun (WGS) entry which is preliminary data.</text>
</comment>
<evidence type="ECO:0000256" key="1">
    <source>
        <dbReference type="SAM" id="MobiDB-lite"/>
    </source>
</evidence>
<feature type="region of interest" description="Disordered" evidence="1">
    <location>
        <begin position="1"/>
        <end position="21"/>
    </location>
</feature>
<reference evidence="2" key="1">
    <citation type="submission" date="2023-07" db="EMBL/GenBank/DDBJ databases">
        <title>Black Yeasts Isolated from many extreme environments.</title>
        <authorList>
            <person name="Coleine C."/>
            <person name="Stajich J.E."/>
            <person name="Selbmann L."/>
        </authorList>
    </citation>
    <scope>NUCLEOTIDE SEQUENCE</scope>
    <source>
        <strain evidence="2">CCFEE 5485</strain>
    </source>
</reference>
<dbReference type="Proteomes" id="UP001274830">
    <property type="component" value="Unassembled WGS sequence"/>
</dbReference>
<sequence>MSSPVTLSSRLYAGDSRSGYSTPSAMPVDHTFYHTETFPTYTDHAFTPEASLHHALIAPDDPSAVLHQHLSNVDTQVSPPPESVELGQRFTAYIHQAEQTAYQDRILNHQSFRLVIAMYNALYAAKTDLYHKYEQQTRACEEAHAAHVAELAELRRKLDVAQADLNERCVELNRAVYGLIDVTEANHPGAGLSHSKSFCRVIENVEGDGGDQDGHGET</sequence>
<accession>A0AAE0TT17</accession>